<dbReference type="Proteomes" id="UP000050761">
    <property type="component" value="Unassembled WGS sequence"/>
</dbReference>
<keyword evidence="3" id="KW-1185">Reference proteome</keyword>
<dbReference type="WBParaSite" id="HPBE_0000671401-mRNA-1">
    <property type="protein sequence ID" value="HPBE_0000671401-mRNA-1"/>
    <property type="gene ID" value="HPBE_0000671401"/>
</dbReference>
<feature type="region of interest" description="Disordered" evidence="1">
    <location>
        <begin position="1"/>
        <end position="36"/>
    </location>
</feature>
<evidence type="ECO:0000256" key="1">
    <source>
        <dbReference type="SAM" id="MobiDB-lite"/>
    </source>
</evidence>
<evidence type="ECO:0000313" key="3">
    <source>
        <dbReference type="Proteomes" id="UP000050761"/>
    </source>
</evidence>
<organism evidence="2">
    <name type="scientific">Heligmosomoides polygyrus</name>
    <name type="common">Parasitic roundworm</name>
    <dbReference type="NCBI Taxonomy" id="6339"/>
    <lineage>
        <taxon>Eukaryota</taxon>
        <taxon>Metazoa</taxon>
        <taxon>Ecdysozoa</taxon>
        <taxon>Nematoda</taxon>
        <taxon>Chromadorea</taxon>
        <taxon>Rhabditida</taxon>
        <taxon>Rhabditina</taxon>
        <taxon>Rhabditomorpha</taxon>
        <taxon>Strongyloidea</taxon>
        <taxon>Heligmosomidae</taxon>
        <taxon>Heligmosomoides</taxon>
    </lineage>
</organism>
<dbReference type="OrthoDB" id="1926781at2759"/>
<sequence length="115" mass="12790">MARSATAAAASRRSSQAVRERSDPHNPRLGGDDLVDGEVSEDQDVIKTEDNDLTISSSADAMVSFIFTQPALTNVVNEIYGGKVVKFLIGFQYRGEKDLLIAHPFRYPMDLNYYF</sequence>
<dbReference type="AlphaFoldDB" id="A0A3P8B9E3"/>
<dbReference type="EMBL" id="UZAH01025725">
    <property type="protein sequence ID" value="VDO69395.1"/>
    <property type="molecule type" value="Genomic_DNA"/>
</dbReference>
<protein>
    <submittedName>
        <fullName evidence="4">Translocon-associated protein subunit alpha</fullName>
    </submittedName>
</protein>
<proteinExistence type="predicted"/>
<feature type="compositionally biased region" description="Low complexity" evidence="1">
    <location>
        <begin position="1"/>
        <end position="17"/>
    </location>
</feature>
<reference evidence="4" key="2">
    <citation type="submission" date="2019-09" db="UniProtKB">
        <authorList>
            <consortium name="WormBaseParasite"/>
        </authorList>
    </citation>
    <scope>IDENTIFICATION</scope>
</reference>
<evidence type="ECO:0000313" key="4">
    <source>
        <dbReference type="WBParaSite" id="HPBE_0000671401-mRNA-1"/>
    </source>
</evidence>
<gene>
    <name evidence="2" type="ORF">HPBE_LOCUS6715</name>
</gene>
<evidence type="ECO:0000313" key="2">
    <source>
        <dbReference type="EMBL" id="VDO69395.1"/>
    </source>
</evidence>
<accession>A0A3P8B9E3</accession>
<reference evidence="2 3" key="1">
    <citation type="submission" date="2018-11" db="EMBL/GenBank/DDBJ databases">
        <authorList>
            <consortium name="Pathogen Informatics"/>
        </authorList>
    </citation>
    <scope>NUCLEOTIDE SEQUENCE [LARGE SCALE GENOMIC DNA]</scope>
</reference>
<name>A0A3P8B9E3_HELPZ</name>